<dbReference type="InterPro" id="IPR029068">
    <property type="entry name" value="Glyas_Bleomycin-R_OHBP_Dase"/>
</dbReference>
<dbReference type="InterPro" id="IPR004360">
    <property type="entry name" value="Glyas_Fos-R_dOase_dom"/>
</dbReference>
<proteinExistence type="predicted"/>
<dbReference type="SUPFAM" id="SSF54593">
    <property type="entry name" value="Glyoxalase/Bleomycin resistance protein/Dihydroxybiphenyl dioxygenase"/>
    <property type="match status" value="1"/>
</dbReference>
<accession>A0A9X1NH17</accession>
<sequence length="147" mass="16119">MTITYSSVPATADGVVNVKQIDHIVLRVKDPEVSVRWYVEKFGFLVHRLEEFRAGTVPFPSVEVCPGQILDLDARAEATGKNVSHFCVVVDPTDLLALKESGVFEKIAGPFRRWGALGPADLVYVDDPDGNTIELRHYGPSQVEPGA</sequence>
<evidence type="ECO:0000313" key="3">
    <source>
        <dbReference type="Proteomes" id="UP001138997"/>
    </source>
</evidence>
<keyword evidence="3" id="KW-1185">Reference proteome</keyword>
<dbReference type="Gene3D" id="3.10.180.10">
    <property type="entry name" value="2,3-Dihydroxybiphenyl 1,2-Dioxygenase, domain 1"/>
    <property type="match status" value="1"/>
</dbReference>
<dbReference type="AlphaFoldDB" id="A0A9X1NH17"/>
<evidence type="ECO:0000259" key="1">
    <source>
        <dbReference type="PROSITE" id="PS51819"/>
    </source>
</evidence>
<feature type="domain" description="VOC" evidence="1">
    <location>
        <begin position="20"/>
        <end position="138"/>
    </location>
</feature>
<dbReference type="Pfam" id="PF00903">
    <property type="entry name" value="Glyoxalase"/>
    <property type="match status" value="1"/>
</dbReference>
<dbReference type="Proteomes" id="UP001138997">
    <property type="component" value="Unassembled WGS sequence"/>
</dbReference>
<comment type="caution">
    <text evidence="2">The sequence shown here is derived from an EMBL/GenBank/DDBJ whole genome shotgun (WGS) entry which is preliminary data.</text>
</comment>
<protein>
    <submittedName>
        <fullName evidence="2">VOC family protein</fullName>
    </submittedName>
</protein>
<reference evidence="2" key="1">
    <citation type="submission" date="2021-11" db="EMBL/GenBank/DDBJ databases">
        <title>Streptomyces corallinus and Kineosporia corallina sp. nov., two new coral-derived marine actinobacteria.</title>
        <authorList>
            <person name="Buangrab K."/>
            <person name="Sutthacheep M."/>
            <person name="Yeemin T."/>
            <person name="Harunari E."/>
            <person name="Igarashi Y."/>
            <person name="Sripreechasak P."/>
            <person name="Kanchanasin P."/>
            <person name="Tanasupawat S."/>
            <person name="Phongsopitanun W."/>
        </authorList>
    </citation>
    <scope>NUCLEOTIDE SEQUENCE</scope>
    <source>
        <strain evidence="2">JCM 31032</strain>
    </source>
</reference>
<organism evidence="2 3">
    <name type="scientific">Kineosporia babensis</name>
    <dbReference type="NCBI Taxonomy" id="499548"/>
    <lineage>
        <taxon>Bacteria</taxon>
        <taxon>Bacillati</taxon>
        <taxon>Actinomycetota</taxon>
        <taxon>Actinomycetes</taxon>
        <taxon>Kineosporiales</taxon>
        <taxon>Kineosporiaceae</taxon>
        <taxon>Kineosporia</taxon>
    </lineage>
</organism>
<evidence type="ECO:0000313" key="2">
    <source>
        <dbReference type="EMBL" id="MCD5313651.1"/>
    </source>
</evidence>
<dbReference type="RefSeq" id="WP_231445044.1">
    <property type="nucleotide sequence ID" value="NZ_JAJOMB010000012.1"/>
</dbReference>
<dbReference type="InterPro" id="IPR037523">
    <property type="entry name" value="VOC_core"/>
</dbReference>
<gene>
    <name evidence="2" type="ORF">LR394_22330</name>
</gene>
<dbReference type="EMBL" id="JAJOMB010000012">
    <property type="protein sequence ID" value="MCD5313651.1"/>
    <property type="molecule type" value="Genomic_DNA"/>
</dbReference>
<name>A0A9X1NH17_9ACTN</name>
<dbReference type="PROSITE" id="PS51819">
    <property type="entry name" value="VOC"/>
    <property type="match status" value="1"/>
</dbReference>